<evidence type="ECO:0000313" key="2">
    <source>
        <dbReference type="Proteomes" id="UP000265520"/>
    </source>
</evidence>
<proteinExistence type="predicted"/>
<accession>A0A392V6Y0</accession>
<dbReference type="EMBL" id="LXQA011047284">
    <property type="protein sequence ID" value="MCI82595.1"/>
    <property type="molecule type" value="Genomic_DNA"/>
</dbReference>
<comment type="caution">
    <text evidence="1">The sequence shown here is derived from an EMBL/GenBank/DDBJ whole genome shotgun (WGS) entry which is preliminary data.</text>
</comment>
<feature type="non-terminal residue" evidence="1">
    <location>
        <position position="24"/>
    </location>
</feature>
<name>A0A392V6Y0_9FABA</name>
<dbReference type="AlphaFoldDB" id="A0A392V6Y0"/>
<keyword evidence="2" id="KW-1185">Reference proteome</keyword>
<organism evidence="1 2">
    <name type="scientific">Trifolium medium</name>
    <dbReference type="NCBI Taxonomy" id="97028"/>
    <lineage>
        <taxon>Eukaryota</taxon>
        <taxon>Viridiplantae</taxon>
        <taxon>Streptophyta</taxon>
        <taxon>Embryophyta</taxon>
        <taxon>Tracheophyta</taxon>
        <taxon>Spermatophyta</taxon>
        <taxon>Magnoliopsida</taxon>
        <taxon>eudicotyledons</taxon>
        <taxon>Gunneridae</taxon>
        <taxon>Pentapetalae</taxon>
        <taxon>rosids</taxon>
        <taxon>fabids</taxon>
        <taxon>Fabales</taxon>
        <taxon>Fabaceae</taxon>
        <taxon>Papilionoideae</taxon>
        <taxon>50 kb inversion clade</taxon>
        <taxon>NPAAA clade</taxon>
        <taxon>Hologalegina</taxon>
        <taxon>IRL clade</taxon>
        <taxon>Trifolieae</taxon>
        <taxon>Trifolium</taxon>
    </lineage>
</organism>
<protein>
    <submittedName>
        <fullName evidence="1">Uncharacterized protein</fullName>
    </submittedName>
</protein>
<evidence type="ECO:0000313" key="1">
    <source>
        <dbReference type="EMBL" id="MCI82595.1"/>
    </source>
</evidence>
<dbReference type="Proteomes" id="UP000265520">
    <property type="component" value="Unassembled WGS sequence"/>
</dbReference>
<reference evidence="1 2" key="1">
    <citation type="journal article" date="2018" name="Front. Plant Sci.">
        <title>Red Clover (Trifolium pratense) and Zigzag Clover (T. medium) - A Picture of Genomic Similarities and Differences.</title>
        <authorList>
            <person name="Dluhosova J."/>
            <person name="Istvanek J."/>
            <person name="Nedelnik J."/>
            <person name="Repkova J."/>
        </authorList>
    </citation>
    <scope>NUCLEOTIDE SEQUENCE [LARGE SCALE GENOMIC DNA]</scope>
    <source>
        <strain evidence="2">cv. 10/8</strain>
        <tissue evidence="1">Leaf</tissue>
    </source>
</reference>
<sequence>MEFWVALNPKPRAEHPVLSRVARR</sequence>